<dbReference type="STRING" id="1817813.A2008_08850"/>
<dbReference type="Gene3D" id="2.50.20.10">
    <property type="entry name" value="Lipoprotein localisation LolA/LolB/LppX"/>
    <property type="match status" value="1"/>
</dbReference>
<proteinExistence type="predicted"/>
<organism evidence="1 2">
    <name type="scientific">Candidatus Wallbacteria bacterium GWC2_49_35</name>
    <dbReference type="NCBI Taxonomy" id="1817813"/>
    <lineage>
        <taxon>Bacteria</taxon>
        <taxon>Candidatus Walliibacteriota</taxon>
    </lineage>
</organism>
<comment type="caution">
    <text evidence="1">The sequence shown here is derived from an EMBL/GenBank/DDBJ whole genome shotgun (WGS) entry which is preliminary data.</text>
</comment>
<protein>
    <recommendedName>
        <fullName evidence="3">Outer-membrane lipoprotein carrier protein</fullName>
    </recommendedName>
</protein>
<reference evidence="1 2" key="1">
    <citation type="journal article" date="2016" name="Nat. Commun.">
        <title>Thousands of microbial genomes shed light on interconnected biogeochemical processes in an aquifer system.</title>
        <authorList>
            <person name="Anantharaman K."/>
            <person name="Brown C.T."/>
            <person name="Hug L.A."/>
            <person name="Sharon I."/>
            <person name="Castelle C.J."/>
            <person name="Probst A.J."/>
            <person name="Thomas B.C."/>
            <person name="Singh A."/>
            <person name="Wilkins M.J."/>
            <person name="Karaoz U."/>
            <person name="Brodie E.L."/>
            <person name="Williams K.H."/>
            <person name="Hubbard S.S."/>
            <person name="Banfield J.F."/>
        </authorList>
    </citation>
    <scope>NUCLEOTIDE SEQUENCE [LARGE SCALE GENOMIC DNA]</scope>
</reference>
<name>A0A1F7WLN6_9BACT</name>
<accession>A0A1F7WLN6</accession>
<sequence>MSRKVECVRFILGAAIVAICCGVFFTDVRPAACAGEPLTVVKAVRDFYFKQAKDFTLDFKVDSKLKDIAFAGKFMLHAPLNFAIEAKSTALEVKIVFKNGDGFIYLPTANIMTNLDAVTRAKTRGIKIPSTPAQLDEQLDKLPAEFELEVSEEGDNIAVSGKSKKARGSFKAVVDKATYEIRSITTFNKSGAQELVIELINFKHEAVNEKLFEKPQGAIETNLPIPVF</sequence>
<evidence type="ECO:0008006" key="3">
    <source>
        <dbReference type="Google" id="ProtNLM"/>
    </source>
</evidence>
<evidence type="ECO:0000313" key="2">
    <source>
        <dbReference type="Proteomes" id="UP000178735"/>
    </source>
</evidence>
<dbReference type="EMBL" id="MGFH01000157">
    <property type="protein sequence ID" value="OGM03751.1"/>
    <property type="molecule type" value="Genomic_DNA"/>
</dbReference>
<evidence type="ECO:0000313" key="1">
    <source>
        <dbReference type="EMBL" id="OGM03751.1"/>
    </source>
</evidence>
<dbReference type="Proteomes" id="UP000178735">
    <property type="component" value="Unassembled WGS sequence"/>
</dbReference>
<dbReference type="AlphaFoldDB" id="A0A1F7WLN6"/>
<gene>
    <name evidence="1" type="ORF">A2008_08850</name>
</gene>